<keyword evidence="2" id="KW-1185">Reference proteome</keyword>
<proteinExistence type="predicted"/>
<protein>
    <submittedName>
        <fullName evidence="1">Uncharacterized protein</fullName>
    </submittedName>
</protein>
<organism evidence="1 2">
    <name type="scientific">Allochromatium warmingii</name>
    <name type="common">Chromatium warmingii</name>
    <dbReference type="NCBI Taxonomy" id="61595"/>
    <lineage>
        <taxon>Bacteria</taxon>
        <taxon>Pseudomonadati</taxon>
        <taxon>Pseudomonadota</taxon>
        <taxon>Gammaproteobacteria</taxon>
        <taxon>Chromatiales</taxon>
        <taxon>Chromatiaceae</taxon>
        <taxon>Allochromatium</taxon>
    </lineage>
</organism>
<dbReference type="EMBL" id="FNOW01000008">
    <property type="protein sequence ID" value="SDX63482.1"/>
    <property type="molecule type" value="Genomic_DNA"/>
</dbReference>
<reference evidence="2" key="1">
    <citation type="submission" date="2016-10" db="EMBL/GenBank/DDBJ databases">
        <authorList>
            <person name="Varghese N."/>
            <person name="Submissions S."/>
        </authorList>
    </citation>
    <scope>NUCLEOTIDE SEQUENCE [LARGE SCALE GENOMIC DNA]</scope>
    <source>
        <strain evidence="2">DSM 173</strain>
    </source>
</reference>
<dbReference type="Proteomes" id="UP000198672">
    <property type="component" value="Unassembled WGS sequence"/>
</dbReference>
<gene>
    <name evidence="1" type="ORF">SAMN05421644_10846</name>
</gene>
<dbReference type="AlphaFoldDB" id="A0A1H3DAE0"/>
<sequence>MGLALLLELLLLVPTTLAGLATGAAGFFCSATALITPKEILLCLLMLVYQHAVHTHQRVHMAQGFRCTTGVILA</sequence>
<name>A0A1H3DAE0_ALLWA</name>
<dbReference type="STRING" id="61595.SAMN05421644_10846"/>
<accession>A0A1H3DAE0</accession>
<evidence type="ECO:0000313" key="1">
    <source>
        <dbReference type="EMBL" id="SDX63482.1"/>
    </source>
</evidence>
<evidence type="ECO:0000313" key="2">
    <source>
        <dbReference type="Proteomes" id="UP000198672"/>
    </source>
</evidence>